<dbReference type="Proteomes" id="UP000230340">
    <property type="component" value="Unassembled WGS sequence"/>
</dbReference>
<feature type="domain" description="Peptidoglycan hydrolase PcsB coiled-coil" evidence="4">
    <location>
        <begin position="108"/>
        <end position="179"/>
    </location>
</feature>
<dbReference type="Pfam" id="PF24568">
    <property type="entry name" value="CC_PcsB"/>
    <property type="match status" value="1"/>
</dbReference>
<dbReference type="InterPro" id="IPR016047">
    <property type="entry name" value="M23ase_b-sheet_dom"/>
</dbReference>
<feature type="domain" description="M23ase beta-sheet core" evidence="3">
    <location>
        <begin position="239"/>
        <end position="297"/>
    </location>
</feature>
<dbReference type="EMBL" id="PEYT01000014">
    <property type="protein sequence ID" value="PIS23108.1"/>
    <property type="molecule type" value="Genomic_DNA"/>
</dbReference>
<dbReference type="AlphaFoldDB" id="A0A2H0XG56"/>
<feature type="coiled-coil region" evidence="2">
    <location>
        <begin position="200"/>
        <end position="245"/>
    </location>
</feature>
<dbReference type="SUPFAM" id="SSF51261">
    <property type="entry name" value="Duplicated hybrid motif"/>
    <property type="match status" value="2"/>
</dbReference>
<dbReference type="Gene3D" id="6.10.250.3150">
    <property type="match status" value="1"/>
</dbReference>
<evidence type="ECO:0000256" key="2">
    <source>
        <dbReference type="SAM" id="Coils"/>
    </source>
</evidence>
<evidence type="ECO:0000313" key="6">
    <source>
        <dbReference type="Proteomes" id="UP000230340"/>
    </source>
</evidence>
<proteinExistence type="predicted"/>
<dbReference type="InterPro" id="IPR011055">
    <property type="entry name" value="Dup_hybrid_motif"/>
</dbReference>
<evidence type="ECO:0000259" key="3">
    <source>
        <dbReference type="Pfam" id="PF01551"/>
    </source>
</evidence>
<keyword evidence="2" id="KW-0175">Coiled coil</keyword>
<dbReference type="GO" id="GO:0004222">
    <property type="term" value="F:metalloendopeptidase activity"/>
    <property type="evidence" value="ECO:0007669"/>
    <property type="project" value="TreeGrafter"/>
</dbReference>
<keyword evidence="1" id="KW-0732">Signal</keyword>
<dbReference type="CDD" id="cd12797">
    <property type="entry name" value="M23_peptidase"/>
    <property type="match status" value="2"/>
</dbReference>
<protein>
    <submittedName>
        <fullName evidence="5">Uncharacterized protein</fullName>
    </submittedName>
</protein>
<evidence type="ECO:0000259" key="4">
    <source>
        <dbReference type="Pfam" id="PF24568"/>
    </source>
</evidence>
<dbReference type="Gene3D" id="2.70.70.10">
    <property type="entry name" value="Glucose Permease (Domain IIA)"/>
    <property type="match status" value="1"/>
</dbReference>
<feature type="coiled-coil region" evidence="2">
    <location>
        <begin position="36"/>
        <end position="70"/>
    </location>
</feature>
<dbReference type="Pfam" id="PF01551">
    <property type="entry name" value="Peptidase_M23"/>
    <property type="match status" value="1"/>
</dbReference>
<evidence type="ECO:0000256" key="1">
    <source>
        <dbReference type="ARBA" id="ARBA00022729"/>
    </source>
</evidence>
<dbReference type="InterPro" id="IPR057309">
    <property type="entry name" value="PcsB_CC"/>
</dbReference>
<name>A0A2H0XG56_UNCKA</name>
<evidence type="ECO:0000313" key="5">
    <source>
        <dbReference type="EMBL" id="PIS23108.1"/>
    </source>
</evidence>
<dbReference type="PANTHER" id="PTHR21666:SF270">
    <property type="entry name" value="MUREIN HYDROLASE ACTIVATOR ENVC"/>
    <property type="match status" value="1"/>
</dbReference>
<dbReference type="PANTHER" id="PTHR21666">
    <property type="entry name" value="PEPTIDASE-RELATED"/>
    <property type="match status" value="1"/>
</dbReference>
<accession>A0A2H0XG56</accession>
<reference evidence="6" key="1">
    <citation type="submission" date="2017-09" db="EMBL/GenBank/DDBJ databases">
        <title>Depth-based differentiation of microbial function through sediment-hosted aquifers and enrichment of novel symbionts in the deep terrestrial subsurface.</title>
        <authorList>
            <person name="Probst A.J."/>
            <person name="Ladd B."/>
            <person name="Jarett J.K."/>
            <person name="Geller-Mcgrath D.E."/>
            <person name="Sieber C.M.K."/>
            <person name="Emerson J.B."/>
            <person name="Anantharaman K."/>
            <person name="Thomas B.C."/>
            <person name="Malmstrom R."/>
            <person name="Stieglmeier M."/>
            <person name="Klingl A."/>
            <person name="Woyke T."/>
            <person name="Ryan C.M."/>
            <person name="Banfield J.F."/>
        </authorList>
    </citation>
    <scope>NUCLEOTIDE SEQUENCE [LARGE SCALE GENOMIC DNA]</scope>
</reference>
<comment type="caution">
    <text evidence="5">The sequence shown here is derived from an EMBL/GenBank/DDBJ whole genome shotgun (WGS) entry which is preliminary data.</text>
</comment>
<sequence>MKFKFTRIIAVVFLSLLLFSSLVVLIASGQSDSDRVENLQEKISEYEKIIQKLQGQEKTLKNEIEYLSAQVYYTELKIQETTAQITQKENEIVSLVGDIDSLAIRLEKLNLALDVEEKIIKARVREEYKREGDVSSSPLLILAGSGSFADLVGKLKYLRLLEQQDKQILSQMNLTKTSFEGQKNLLTNKKDKIGLLKVEIEKQKQSVINYKSNLEDQRKTKEWILEETKNQEDNYQNLLVQIRAELDSINSAFADIIGKEGKDVKAGDIIAYEGNSGCSTGPHLHFGVYKNGVAVNPRNYLGDELEWPIDNVIVTQEYGENYSWYMKNFGIPGHNGMDLTGPAPFYGMPIRSVADGTAYVSYDKAACAMTGTVGKGIVVVHDNGLKTVYWHVK</sequence>
<organism evidence="5 6">
    <name type="scientific">candidate division WWE3 bacterium CG08_land_8_20_14_0_20_40_13</name>
    <dbReference type="NCBI Taxonomy" id="1975084"/>
    <lineage>
        <taxon>Bacteria</taxon>
        <taxon>Katanobacteria</taxon>
    </lineage>
</organism>
<dbReference type="InterPro" id="IPR050570">
    <property type="entry name" value="Cell_wall_metabolism_enzyme"/>
</dbReference>
<gene>
    <name evidence="5" type="ORF">COT49_01915</name>
</gene>